<evidence type="ECO:0000313" key="1">
    <source>
        <dbReference type="EMBL" id="CDW60392.1"/>
    </source>
</evidence>
<dbReference type="Proteomes" id="UP000030665">
    <property type="component" value="Unassembled WGS sequence"/>
</dbReference>
<protein>
    <submittedName>
        <fullName evidence="1">Uncharacterized protein</fullName>
    </submittedName>
</protein>
<accession>A0A077ZJ18</accession>
<reference evidence="1" key="2">
    <citation type="submission" date="2014-03" db="EMBL/GenBank/DDBJ databases">
        <title>The whipworm genome and dual-species transcriptomics of an intimate host-pathogen interaction.</title>
        <authorList>
            <person name="Foth B.J."/>
            <person name="Tsai I.J."/>
            <person name="Reid A.J."/>
            <person name="Bancroft A.J."/>
            <person name="Nichol S."/>
            <person name="Tracey A."/>
            <person name="Holroyd N."/>
            <person name="Cotton J.A."/>
            <person name="Stanley E.J."/>
            <person name="Zarowiecki M."/>
            <person name="Liu J.Z."/>
            <person name="Huckvale T."/>
            <person name="Cooper P.J."/>
            <person name="Grencis R.K."/>
            <person name="Berriman M."/>
        </authorList>
    </citation>
    <scope>NUCLEOTIDE SEQUENCE [LARGE SCALE GENOMIC DNA]</scope>
</reference>
<evidence type="ECO:0000313" key="2">
    <source>
        <dbReference type="Proteomes" id="UP000030665"/>
    </source>
</evidence>
<dbReference type="AlphaFoldDB" id="A0A077ZJ18"/>
<sequence length="206" mass="22724">MLPRPSNVGSVGLKELQLSLTSAQADGILVLLPVTCEKCSASACMAATVSSGDSDLARAVRHIAFCQKNEGGISEADVELYCERLQVLHDDFARRFHDILSLVIPDWLINPLTNLDDEEISLQQELLQLQSNVELKAGLSQGYQQLWLQKEIPDLYLDVWGVYRYEPSDEETQSAVPRSSPTTTGLFGRIRASQAALADFSKNSLQ</sequence>
<keyword evidence="2" id="KW-1185">Reference proteome</keyword>
<reference evidence="1" key="1">
    <citation type="submission" date="2014-01" db="EMBL/GenBank/DDBJ databases">
        <authorList>
            <person name="Aslett M."/>
        </authorList>
    </citation>
    <scope>NUCLEOTIDE SEQUENCE</scope>
</reference>
<proteinExistence type="predicted"/>
<organism evidence="1 2">
    <name type="scientific">Trichuris trichiura</name>
    <name type="common">Whipworm</name>
    <name type="synonym">Trichocephalus trichiurus</name>
    <dbReference type="NCBI Taxonomy" id="36087"/>
    <lineage>
        <taxon>Eukaryota</taxon>
        <taxon>Metazoa</taxon>
        <taxon>Ecdysozoa</taxon>
        <taxon>Nematoda</taxon>
        <taxon>Enoplea</taxon>
        <taxon>Dorylaimia</taxon>
        <taxon>Trichinellida</taxon>
        <taxon>Trichuridae</taxon>
        <taxon>Trichuris</taxon>
    </lineage>
</organism>
<gene>
    <name evidence="1" type="ORF">TTRE_0000876501</name>
</gene>
<name>A0A077ZJ18_TRITR</name>
<dbReference type="EMBL" id="HG807065">
    <property type="protein sequence ID" value="CDW60392.1"/>
    <property type="molecule type" value="Genomic_DNA"/>
</dbReference>